<evidence type="ECO:0000313" key="2">
    <source>
        <dbReference type="Proteomes" id="UP000049983"/>
    </source>
</evidence>
<dbReference type="AlphaFoldDB" id="A0A0M7AVM1"/>
<gene>
    <name evidence="1" type="ORF">LA5096_05698</name>
</gene>
<accession>A0A0M7AVM1</accession>
<keyword evidence="2" id="KW-1185">Reference proteome</keyword>
<evidence type="ECO:0000313" key="1">
    <source>
        <dbReference type="EMBL" id="CTQ78552.1"/>
    </source>
</evidence>
<protein>
    <submittedName>
        <fullName evidence="1">Uncharacterized protein</fullName>
    </submittedName>
</protein>
<dbReference type="Proteomes" id="UP000049983">
    <property type="component" value="Unassembled WGS sequence"/>
</dbReference>
<dbReference type="RefSeq" id="WP_055120173.1">
    <property type="nucleotide sequence ID" value="NZ_CANKXR010000001.1"/>
</dbReference>
<dbReference type="GeneID" id="97672938"/>
<sequence length="84" mass="8928">MSHNVSESNYETTLTIVKIEGGIEVTRSSVTSAAAVCIPQLGSVYSLFDFVDGKELTGVVTRVLHKNVVNKGPAFNGSIEVTLT</sequence>
<reference evidence="2" key="1">
    <citation type="submission" date="2015-07" db="EMBL/GenBank/DDBJ databases">
        <authorList>
            <person name="Rodrigo-Torres Lidia"/>
            <person name="Arahal R.David."/>
        </authorList>
    </citation>
    <scope>NUCLEOTIDE SEQUENCE [LARGE SCALE GENOMIC DNA]</scope>
    <source>
        <strain evidence="2">CECT 5096</strain>
    </source>
</reference>
<proteinExistence type="predicted"/>
<organism evidence="1 2">
    <name type="scientific">Roseibium album</name>
    <dbReference type="NCBI Taxonomy" id="311410"/>
    <lineage>
        <taxon>Bacteria</taxon>
        <taxon>Pseudomonadati</taxon>
        <taxon>Pseudomonadota</taxon>
        <taxon>Alphaproteobacteria</taxon>
        <taxon>Hyphomicrobiales</taxon>
        <taxon>Stappiaceae</taxon>
        <taxon>Roseibium</taxon>
    </lineage>
</organism>
<name>A0A0M7AVM1_9HYPH</name>
<dbReference type="EMBL" id="CXWC01000015">
    <property type="protein sequence ID" value="CTQ78552.1"/>
    <property type="molecule type" value="Genomic_DNA"/>
</dbReference>